<dbReference type="GO" id="GO:0002938">
    <property type="term" value="P:tRNA guanine ribose methylation"/>
    <property type="evidence" value="ECO:0007669"/>
    <property type="project" value="TreeGrafter"/>
</dbReference>
<dbReference type="RefSeq" id="WP_113888703.1">
    <property type="nucleotide sequence ID" value="NZ_QNRK01000007.1"/>
</dbReference>
<evidence type="ECO:0000256" key="3">
    <source>
        <dbReference type="ARBA" id="ARBA00022679"/>
    </source>
</evidence>
<evidence type="ECO:0000256" key="4">
    <source>
        <dbReference type="ARBA" id="ARBA00022691"/>
    </source>
</evidence>
<sequence length="208" mass="23058">MDEARKSKPTLRARADKVKSFRCKNLVAVIENPDDIGNVGAIIRNVNALGVEKAYVVTAKKILPETWEEMRSKPKLNAISASAIKWSFVKVFPDTTACMDHLDKKGFVSIVTSPHRKECKNAVLHEFDYTIYSKLAVWFGNERNGISTAAIERSALCVNIPMYGIVESLNLATSSGIVLYEIARQRRAFQLELKEKVAARKSGTAGSP</sequence>
<keyword evidence="5" id="KW-0819">tRNA processing</keyword>
<dbReference type="CDD" id="cd18092">
    <property type="entry name" value="SpoU-like_TrmH"/>
    <property type="match status" value="1"/>
</dbReference>
<gene>
    <name evidence="8" type="ORF">DFR50_107159</name>
</gene>
<reference evidence="8 9" key="1">
    <citation type="submission" date="2018-06" db="EMBL/GenBank/DDBJ databases">
        <title>Genomic Encyclopedia of Type Strains, Phase IV (KMG-IV): sequencing the most valuable type-strain genomes for metagenomic binning, comparative biology and taxonomic classification.</title>
        <authorList>
            <person name="Goeker M."/>
        </authorList>
    </citation>
    <scope>NUCLEOTIDE SEQUENCE [LARGE SCALE GENOMIC DNA]</scope>
    <source>
        <strain evidence="8 9">DSM 24875</strain>
    </source>
</reference>
<dbReference type="Pfam" id="PF00588">
    <property type="entry name" value="SpoU_methylase"/>
    <property type="match status" value="1"/>
</dbReference>
<dbReference type="InterPro" id="IPR033671">
    <property type="entry name" value="TrmH"/>
</dbReference>
<dbReference type="InterPro" id="IPR029026">
    <property type="entry name" value="tRNA_m1G_MTases_N"/>
</dbReference>
<keyword evidence="2 8" id="KW-0489">Methyltransferase</keyword>
<name>A0A366FQ81_9HYPH</name>
<evidence type="ECO:0000256" key="1">
    <source>
        <dbReference type="ARBA" id="ARBA00022555"/>
    </source>
</evidence>
<keyword evidence="9" id="KW-1185">Reference proteome</keyword>
<keyword evidence="3 8" id="KW-0808">Transferase</keyword>
<feature type="domain" description="tRNA/rRNA methyltransferase SpoU type" evidence="7">
    <location>
        <begin position="26"/>
        <end position="180"/>
    </location>
</feature>
<dbReference type="AlphaFoldDB" id="A0A366FQ81"/>
<dbReference type="PANTHER" id="PTHR43453:SF1">
    <property type="entry name" value="TRNA_RRNA METHYLTRANSFERASE SPOU TYPE DOMAIN-CONTAINING PROTEIN"/>
    <property type="match status" value="1"/>
</dbReference>
<evidence type="ECO:0000256" key="2">
    <source>
        <dbReference type="ARBA" id="ARBA00022603"/>
    </source>
</evidence>
<proteinExistence type="predicted"/>
<dbReference type="InterPro" id="IPR001537">
    <property type="entry name" value="SpoU_MeTrfase"/>
</dbReference>
<dbReference type="GO" id="GO:0008173">
    <property type="term" value="F:RNA methyltransferase activity"/>
    <property type="evidence" value="ECO:0007669"/>
    <property type="project" value="InterPro"/>
</dbReference>
<evidence type="ECO:0000313" key="9">
    <source>
        <dbReference type="Proteomes" id="UP000253529"/>
    </source>
</evidence>
<keyword evidence="6" id="KW-0694">RNA-binding</keyword>
<organism evidence="8 9">
    <name type="scientific">Roseiarcus fermentans</name>
    <dbReference type="NCBI Taxonomy" id="1473586"/>
    <lineage>
        <taxon>Bacteria</taxon>
        <taxon>Pseudomonadati</taxon>
        <taxon>Pseudomonadota</taxon>
        <taxon>Alphaproteobacteria</taxon>
        <taxon>Hyphomicrobiales</taxon>
        <taxon>Roseiarcaceae</taxon>
        <taxon>Roseiarcus</taxon>
    </lineage>
</organism>
<dbReference type="GO" id="GO:0000049">
    <property type="term" value="F:tRNA binding"/>
    <property type="evidence" value="ECO:0007669"/>
    <property type="project" value="UniProtKB-KW"/>
</dbReference>
<keyword evidence="4" id="KW-0949">S-adenosyl-L-methionine</keyword>
<dbReference type="InterPro" id="IPR029028">
    <property type="entry name" value="Alpha/beta_knot_MTases"/>
</dbReference>
<accession>A0A366FQ81</accession>
<protein>
    <submittedName>
        <fullName evidence="8">tRNA (Guanosine-2'-O-)-methyltransferase</fullName>
    </submittedName>
</protein>
<evidence type="ECO:0000313" key="8">
    <source>
        <dbReference type="EMBL" id="RBP15889.1"/>
    </source>
</evidence>
<dbReference type="Gene3D" id="3.40.1280.10">
    <property type="match status" value="1"/>
</dbReference>
<dbReference type="EMBL" id="QNRK01000007">
    <property type="protein sequence ID" value="RBP15889.1"/>
    <property type="molecule type" value="Genomic_DNA"/>
</dbReference>
<dbReference type="SUPFAM" id="SSF75217">
    <property type="entry name" value="alpha/beta knot"/>
    <property type="match status" value="1"/>
</dbReference>
<evidence type="ECO:0000256" key="6">
    <source>
        <dbReference type="ARBA" id="ARBA00022884"/>
    </source>
</evidence>
<keyword evidence="1" id="KW-0820">tRNA-binding</keyword>
<evidence type="ECO:0000259" key="7">
    <source>
        <dbReference type="Pfam" id="PF00588"/>
    </source>
</evidence>
<dbReference type="OrthoDB" id="9785673at2"/>
<dbReference type="PANTHER" id="PTHR43453">
    <property type="entry name" value="RRNA METHYLASE-LIKE"/>
    <property type="match status" value="1"/>
</dbReference>
<dbReference type="Proteomes" id="UP000253529">
    <property type="component" value="Unassembled WGS sequence"/>
</dbReference>
<evidence type="ECO:0000256" key="5">
    <source>
        <dbReference type="ARBA" id="ARBA00022694"/>
    </source>
</evidence>
<comment type="caution">
    <text evidence="8">The sequence shown here is derived from an EMBL/GenBank/DDBJ whole genome shotgun (WGS) entry which is preliminary data.</text>
</comment>